<proteinExistence type="inferred from homology"/>
<dbReference type="SMART" id="SM00978">
    <property type="entry name" value="Tim44"/>
    <property type="match status" value="1"/>
</dbReference>
<reference evidence="8" key="1">
    <citation type="journal article" date="2014" name="Int. J. Syst. Evol. Microbiol.">
        <title>Complete genome sequence of Corynebacterium casei LMG S-19264T (=DSM 44701T), isolated from a smear-ripened cheese.</title>
        <authorList>
            <consortium name="US DOE Joint Genome Institute (JGI-PGF)"/>
            <person name="Walter F."/>
            <person name="Albersmeier A."/>
            <person name="Kalinowski J."/>
            <person name="Ruckert C."/>
        </authorList>
    </citation>
    <scope>NUCLEOTIDE SEQUENCE</scope>
    <source>
        <strain evidence="8">KCTC 42651</strain>
    </source>
</reference>
<keyword evidence="6" id="KW-0812">Transmembrane</keyword>
<dbReference type="PANTHER" id="PTHR10721">
    <property type="entry name" value="MITOCHONDRIAL IMPORT INNER MEMBRANE TRANSLOCASE SUBUNIT TIM44"/>
    <property type="match status" value="1"/>
</dbReference>
<evidence type="ECO:0000256" key="1">
    <source>
        <dbReference type="ARBA" id="ARBA00004370"/>
    </source>
</evidence>
<dbReference type="Proteomes" id="UP000630353">
    <property type="component" value="Unassembled WGS sequence"/>
</dbReference>
<dbReference type="Gene3D" id="3.10.450.240">
    <property type="match status" value="1"/>
</dbReference>
<dbReference type="NCBIfam" id="NF033779">
    <property type="entry name" value="Tim44_TimA_adap"/>
    <property type="match status" value="1"/>
</dbReference>
<sequence>MPFLDIILLALFAGFVIFKLRSVLGRRTGHERRRPDPFSEPAQSNDNGNVVRLPERAAEVAGPPDDDAGPENPMAAGVMRIKLADETFDEREFLHGAKAAFAMVVEAYAKGDVDALRPLLSRELYGGFASAIEAREKAGEVQETTIVTIRSADIVEAALENHFAKVTVEFVTEQVKVTRNAAGDAIEGDPDRIEILTDIWTFARDIRSRDPNWELVATRVPED</sequence>
<organism evidence="8 9">
    <name type="scientific">Thalassobaculum fulvum</name>
    <dbReference type="NCBI Taxonomy" id="1633335"/>
    <lineage>
        <taxon>Bacteria</taxon>
        <taxon>Pseudomonadati</taxon>
        <taxon>Pseudomonadota</taxon>
        <taxon>Alphaproteobacteria</taxon>
        <taxon>Rhodospirillales</taxon>
        <taxon>Thalassobaculaceae</taxon>
        <taxon>Thalassobaculum</taxon>
    </lineage>
</organism>
<keyword evidence="9" id="KW-1185">Reference proteome</keyword>
<comment type="subcellular location">
    <subcellularLocation>
        <location evidence="1">Membrane</location>
    </subcellularLocation>
</comment>
<evidence type="ECO:0000256" key="3">
    <source>
        <dbReference type="ARBA" id="ARBA00022946"/>
    </source>
</evidence>
<dbReference type="GO" id="GO:0016020">
    <property type="term" value="C:membrane"/>
    <property type="evidence" value="ECO:0007669"/>
    <property type="project" value="UniProtKB-SubCell"/>
</dbReference>
<dbReference type="AlphaFoldDB" id="A0A918XNG7"/>
<dbReference type="InterPro" id="IPR039544">
    <property type="entry name" value="Tim44-like"/>
</dbReference>
<dbReference type="InterPro" id="IPR016985">
    <property type="entry name" value="UCP031890_Tim44-rel"/>
</dbReference>
<gene>
    <name evidence="8" type="ORF">GCM10017083_01930</name>
</gene>
<feature type="domain" description="Tim44-like" evidence="7">
    <location>
        <begin position="74"/>
        <end position="220"/>
    </location>
</feature>
<evidence type="ECO:0000313" key="9">
    <source>
        <dbReference type="Proteomes" id="UP000630353"/>
    </source>
</evidence>
<comment type="caution">
    <text evidence="8">The sequence shown here is derived from an EMBL/GenBank/DDBJ whole genome shotgun (WGS) entry which is preliminary data.</text>
</comment>
<keyword evidence="6" id="KW-1133">Transmembrane helix</keyword>
<feature type="transmembrane region" description="Helical" evidence="6">
    <location>
        <begin position="6"/>
        <end position="24"/>
    </location>
</feature>
<evidence type="ECO:0000256" key="4">
    <source>
        <dbReference type="ARBA" id="ARBA00023136"/>
    </source>
</evidence>
<dbReference type="SUPFAM" id="SSF54427">
    <property type="entry name" value="NTF2-like"/>
    <property type="match status" value="1"/>
</dbReference>
<name>A0A918XNG7_9PROT</name>
<dbReference type="GO" id="GO:0051087">
    <property type="term" value="F:protein-folding chaperone binding"/>
    <property type="evidence" value="ECO:0007669"/>
    <property type="project" value="TreeGrafter"/>
</dbReference>
<feature type="region of interest" description="Disordered" evidence="5">
    <location>
        <begin position="29"/>
        <end position="50"/>
    </location>
</feature>
<evidence type="ECO:0000256" key="5">
    <source>
        <dbReference type="SAM" id="MobiDB-lite"/>
    </source>
</evidence>
<dbReference type="Pfam" id="PF04280">
    <property type="entry name" value="Tim44"/>
    <property type="match status" value="1"/>
</dbReference>
<dbReference type="RefSeq" id="WP_229836192.1">
    <property type="nucleotide sequence ID" value="NZ_BMZS01000001.1"/>
</dbReference>
<keyword evidence="4 6" id="KW-0472">Membrane</keyword>
<dbReference type="PANTHER" id="PTHR10721:SF1">
    <property type="entry name" value="MITOCHONDRIAL IMPORT INNER MEMBRANE TRANSLOCASE SUBUNIT TIM44"/>
    <property type="match status" value="1"/>
</dbReference>
<dbReference type="PIRSF" id="PIRSF031890">
    <property type="entry name" value="UCP031890_transporter_Tim44"/>
    <property type="match status" value="1"/>
</dbReference>
<evidence type="ECO:0000313" key="8">
    <source>
        <dbReference type="EMBL" id="GHD39711.1"/>
    </source>
</evidence>
<reference evidence="8" key="2">
    <citation type="submission" date="2020-09" db="EMBL/GenBank/DDBJ databases">
        <authorList>
            <person name="Sun Q."/>
            <person name="Kim S."/>
        </authorList>
    </citation>
    <scope>NUCLEOTIDE SEQUENCE</scope>
    <source>
        <strain evidence="8">KCTC 42651</strain>
    </source>
</reference>
<dbReference type="EMBL" id="BMZS01000001">
    <property type="protein sequence ID" value="GHD39711.1"/>
    <property type="molecule type" value="Genomic_DNA"/>
</dbReference>
<accession>A0A918XNG7</accession>
<protein>
    <recommendedName>
        <fullName evidence="7">Tim44-like domain-containing protein</fullName>
    </recommendedName>
</protein>
<dbReference type="GO" id="GO:0030150">
    <property type="term" value="P:protein import into mitochondrial matrix"/>
    <property type="evidence" value="ECO:0007669"/>
    <property type="project" value="TreeGrafter"/>
</dbReference>
<dbReference type="InterPro" id="IPR007379">
    <property type="entry name" value="Tim44-like_dom"/>
</dbReference>
<keyword evidence="3" id="KW-0809">Transit peptide</keyword>
<evidence type="ECO:0000256" key="6">
    <source>
        <dbReference type="SAM" id="Phobius"/>
    </source>
</evidence>
<evidence type="ECO:0000259" key="7">
    <source>
        <dbReference type="SMART" id="SM00978"/>
    </source>
</evidence>
<evidence type="ECO:0000256" key="2">
    <source>
        <dbReference type="ARBA" id="ARBA00009597"/>
    </source>
</evidence>
<dbReference type="InterPro" id="IPR032710">
    <property type="entry name" value="NTF2-like_dom_sf"/>
</dbReference>
<comment type="similarity">
    <text evidence="2">Belongs to the Tim44 family.</text>
</comment>